<dbReference type="PROSITE" id="PS00194">
    <property type="entry name" value="THIOREDOXIN_1"/>
    <property type="match status" value="1"/>
</dbReference>
<sequence length="178" mass="19196">MAMETCFRVTTIATTATANTRQQHPPLAHSRQKLSVLAGCRPGSRRSTSSLSTSSPAGGRNRRANRVVCNAVAAVAAVDEASWDNLVVGNSNPAVVYFWAPWCGPCRMIAPVMDELAKEYVGKIACYKVNTDDCPKISSNYGIRSIPTILFFKNGEKKESVIGAVPKSTLAATIEKYI</sequence>
<dbReference type="GO" id="GO:0009507">
    <property type="term" value="C:chloroplast"/>
    <property type="evidence" value="ECO:0007669"/>
    <property type="project" value="UniProtKB-SubCell"/>
</dbReference>
<dbReference type="PRINTS" id="PR00421">
    <property type="entry name" value="THIOREDOXIN"/>
</dbReference>
<evidence type="ECO:0000256" key="3">
    <source>
        <dbReference type="ARBA" id="ARBA00022528"/>
    </source>
</evidence>
<reference evidence="12" key="1">
    <citation type="journal article" date="2023" name="GigaByte">
        <title>Genome assembly of the bearded iris, Iris pallida Lam.</title>
        <authorList>
            <person name="Bruccoleri R.E."/>
            <person name="Oakeley E.J."/>
            <person name="Faust A.M.E."/>
            <person name="Altorfer M."/>
            <person name="Dessus-Babus S."/>
            <person name="Burckhardt D."/>
            <person name="Oertli M."/>
            <person name="Naumann U."/>
            <person name="Petersen F."/>
            <person name="Wong J."/>
        </authorList>
    </citation>
    <scope>NUCLEOTIDE SEQUENCE</scope>
    <source>
        <strain evidence="12">GSM-AAB239-AS_SAM_17_03QT</strain>
    </source>
</reference>
<evidence type="ECO:0000256" key="2">
    <source>
        <dbReference type="ARBA" id="ARBA00022448"/>
    </source>
</evidence>
<dbReference type="InterPro" id="IPR013766">
    <property type="entry name" value="Thioredoxin_domain"/>
</dbReference>
<keyword evidence="7" id="KW-1015">Disulfide bond</keyword>
<dbReference type="Pfam" id="PF00085">
    <property type="entry name" value="Thioredoxin"/>
    <property type="match status" value="1"/>
</dbReference>
<feature type="region of interest" description="Disordered" evidence="10">
    <location>
        <begin position="40"/>
        <end position="62"/>
    </location>
</feature>
<dbReference type="EMBL" id="JANAVB010034019">
    <property type="protein sequence ID" value="KAJ6807309.1"/>
    <property type="molecule type" value="Genomic_DNA"/>
</dbReference>
<dbReference type="InterPro" id="IPR005746">
    <property type="entry name" value="Thioredoxin"/>
</dbReference>
<organism evidence="12 13">
    <name type="scientific">Iris pallida</name>
    <name type="common">Sweet iris</name>
    <dbReference type="NCBI Taxonomy" id="29817"/>
    <lineage>
        <taxon>Eukaryota</taxon>
        <taxon>Viridiplantae</taxon>
        <taxon>Streptophyta</taxon>
        <taxon>Embryophyta</taxon>
        <taxon>Tracheophyta</taxon>
        <taxon>Spermatophyta</taxon>
        <taxon>Magnoliopsida</taxon>
        <taxon>Liliopsida</taxon>
        <taxon>Asparagales</taxon>
        <taxon>Iridaceae</taxon>
        <taxon>Iridoideae</taxon>
        <taxon>Irideae</taxon>
        <taxon>Iris</taxon>
    </lineage>
</organism>
<evidence type="ECO:0000256" key="4">
    <source>
        <dbReference type="ARBA" id="ARBA00022640"/>
    </source>
</evidence>
<evidence type="ECO:0000256" key="9">
    <source>
        <dbReference type="ARBA" id="ARBA00038056"/>
    </source>
</evidence>
<dbReference type="InterPro" id="IPR036249">
    <property type="entry name" value="Thioredoxin-like_sf"/>
</dbReference>
<keyword evidence="4" id="KW-0934">Plastid</keyword>
<dbReference type="PANTHER" id="PTHR45663:SF42">
    <property type="entry name" value="THIOREDOXIN M5, CHLOROPLASTIC"/>
    <property type="match status" value="1"/>
</dbReference>
<dbReference type="InterPro" id="IPR017937">
    <property type="entry name" value="Thioredoxin_CS"/>
</dbReference>
<comment type="caution">
    <text evidence="12">The sequence shown here is derived from an EMBL/GenBank/DDBJ whole genome shotgun (WGS) entry which is preliminary data.</text>
</comment>
<evidence type="ECO:0000256" key="6">
    <source>
        <dbReference type="ARBA" id="ARBA00022982"/>
    </source>
</evidence>
<evidence type="ECO:0000256" key="5">
    <source>
        <dbReference type="ARBA" id="ARBA00022946"/>
    </source>
</evidence>
<keyword evidence="13" id="KW-1185">Reference proteome</keyword>
<protein>
    <submittedName>
        <fullName evidence="12">Thioredoxin M-type, chloroplastic-like</fullName>
    </submittedName>
</protein>
<dbReference type="Gene3D" id="3.40.30.10">
    <property type="entry name" value="Glutaredoxin"/>
    <property type="match status" value="1"/>
</dbReference>
<name>A0AAX6ETZ6_IRIPA</name>
<keyword evidence="2" id="KW-0813">Transport</keyword>
<feature type="domain" description="Thioredoxin" evidence="11">
    <location>
        <begin position="40"/>
        <end position="178"/>
    </location>
</feature>
<evidence type="ECO:0000313" key="13">
    <source>
        <dbReference type="Proteomes" id="UP001140949"/>
    </source>
</evidence>
<evidence type="ECO:0000313" key="12">
    <source>
        <dbReference type="EMBL" id="KAJ6807309.1"/>
    </source>
</evidence>
<evidence type="ECO:0000256" key="10">
    <source>
        <dbReference type="SAM" id="MobiDB-lite"/>
    </source>
</evidence>
<comment type="similarity">
    <text evidence="9">Belongs to the thioredoxin family. Plant M-type subfamily.</text>
</comment>
<dbReference type="FunFam" id="3.40.30.10:FF:000001">
    <property type="entry name" value="Thioredoxin"/>
    <property type="match status" value="1"/>
</dbReference>
<evidence type="ECO:0000256" key="1">
    <source>
        <dbReference type="ARBA" id="ARBA00004229"/>
    </source>
</evidence>
<keyword evidence="8" id="KW-0676">Redox-active center</keyword>
<dbReference type="CDD" id="cd02947">
    <property type="entry name" value="TRX_family"/>
    <property type="match status" value="1"/>
</dbReference>
<keyword evidence="5" id="KW-0809">Transit peptide</keyword>
<proteinExistence type="inferred from homology"/>
<evidence type="ECO:0000256" key="7">
    <source>
        <dbReference type="ARBA" id="ARBA00023157"/>
    </source>
</evidence>
<evidence type="ECO:0000256" key="8">
    <source>
        <dbReference type="ARBA" id="ARBA00023284"/>
    </source>
</evidence>
<feature type="compositionally biased region" description="Low complexity" evidence="10">
    <location>
        <begin position="45"/>
        <end position="55"/>
    </location>
</feature>
<dbReference type="Proteomes" id="UP001140949">
    <property type="component" value="Unassembled WGS sequence"/>
</dbReference>
<reference evidence="12" key="2">
    <citation type="submission" date="2023-04" db="EMBL/GenBank/DDBJ databases">
        <authorList>
            <person name="Bruccoleri R.E."/>
            <person name="Oakeley E.J."/>
            <person name="Faust A.-M."/>
            <person name="Dessus-Babus S."/>
            <person name="Altorfer M."/>
            <person name="Burckhardt D."/>
            <person name="Oertli M."/>
            <person name="Naumann U."/>
            <person name="Petersen F."/>
            <person name="Wong J."/>
        </authorList>
    </citation>
    <scope>NUCLEOTIDE SEQUENCE</scope>
    <source>
        <strain evidence="12">GSM-AAB239-AS_SAM_17_03QT</strain>
        <tissue evidence="12">Leaf</tissue>
    </source>
</reference>
<dbReference type="NCBIfam" id="TIGR01068">
    <property type="entry name" value="thioredoxin"/>
    <property type="match status" value="1"/>
</dbReference>
<keyword evidence="3" id="KW-0150">Chloroplast</keyword>
<dbReference type="PROSITE" id="PS51352">
    <property type="entry name" value="THIOREDOXIN_2"/>
    <property type="match status" value="1"/>
</dbReference>
<dbReference type="PANTHER" id="PTHR45663">
    <property type="entry name" value="GEO12009P1"/>
    <property type="match status" value="1"/>
</dbReference>
<comment type="subcellular location">
    <subcellularLocation>
        <location evidence="1">Plastid</location>
        <location evidence="1">Chloroplast</location>
    </subcellularLocation>
</comment>
<evidence type="ECO:0000259" key="11">
    <source>
        <dbReference type="PROSITE" id="PS51352"/>
    </source>
</evidence>
<accession>A0AAX6ETZ6</accession>
<dbReference type="AlphaFoldDB" id="A0AAX6ETZ6"/>
<dbReference type="GO" id="GO:0015035">
    <property type="term" value="F:protein-disulfide reductase activity"/>
    <property type="evidence" value="ECO:0007669"/>
    <property type="project" value="InterPro"/>
</dbReference>
<keyword evidence="6" id="KW-0249">Electron transport</keyword>
<gene>
    <name evidence="12" type="ORF">M6B38_172820</name>
</gene>
<dbReference type="SUPFAM" id="SSF52833">
    <property type="entry name" value="Thioredoxin-like"/>
    <property type="match status" value="1"/>
</dbReference>